<dbReference type="RefSeq" id="WP_106659432.1">
    <property type="nucleotide sequence ID" value="NZ_PJEO01000027.1"/>
</dbReference>
<dbReference type="CDD" id="cd18622">
    <property type="entry name" value="GH32_Inu-like"/>
    <property type="match status" value="1"/>
</dbReference>
<evidence type="ECO:0000313" key="8">
    <source>
        <dbReference type="Proteomes" id="UP000233435"/>
    </source>
</evidence>
<dbReference type="Pfam" id="PF08244">
    <property type="entry name" value="Glyco_hydro_32C"/>
    <property type="match status" value="1"/>
</dbReference>
<gene>
    <name evidence="7" type="ORF">CSW08_08310</name>
</gene>
<sequence>MKQMFRNISMSLIAFFMLGYSNIAWGQYDEIYRPQYHFSPSKGWIGDPDGLIHYDGLYHLFWWGHAVSKDMVYWEELEYPMVGDPGDFSYFSGSVVVDKNNDAEFGKNSLLAFYTRHFPGDSLPETQAISVSKDGLKFEYYKKNPVLDINEIFFRDPQVFWHEKTKKWVMAVSLPNKQIVQFYGSKNLKDWSFLSNFQGHGVQNSFWECPDIFEVPVLGKKDETHWVLFIGRGPNRVQYFVGDFDGSKFTPHSNIVSYLDKGEGMNAEVFEDFEDIITPKTRSGFLGNMYLDSKNQKDKNIIWESKPFIITKPAINFLISGSDSIDKQSIQLIKDNEVLKEAVGKGDSIFRWKGWDVTKWLGAQVRIRMVNKESSNSIDIALDHIQFSDELQNTNLEHGLWLDYGNDFYAARTWRDYDGKSNRKVMLGWLGNWEYSRTVPTTWGKGFESIPREIMLKESNEGFRLIQNPIDELKKLRGNSFELDITTIDGILDFPKISEFQNTYEMHASFKFDGNAKLEIKLQKGHGRSLILLYDSNTSLFKIDRNNTTDASSEKFLEKFKSIMQAPVNMDNGILNLKVFVDRSSVEIFTQDGEKVFSVLTFPGQDQTEVSMTSEGEKVTITKLKVWKLNSIWDKNRNN</sequence>
<dbReference type="InterPro" id="IPR013148">
    <property type="entry name" value="Glyco_hydro_32_N"/>
</dbReference>
<dbReference type="Pfam" id="PF00251">
    <property type="entry name" value="Glyco_hydro_32N"/>
    <property type="match status" value="2"/>
</dbReference>
<protein>
    <recommendedName>
        <fullName evidence="9">Glycosyl hydrolase family 32</fullName>
    </recommendedName>
</protein>
<evidence type="ECO:0000256" key="3">
    <source>
        <dbReference type="ARBA" id="ARBA00023295"/>
    </source>
</evidence>
<feature type="domain" description="Glycosyl hydrolase family 32 N-terminal" evidence="5">
    <location>
        <begin position="393"/>
        <end position="469"/>
    </location>
</feature>
<name>A0A2N3HKA8_9FLAO</name>
<dbReference type="AlphaFoldDB" id="A0A2N3HKA8"/>
<dbReference type="Proteomes" id="UP000233435">
    <property type="component" value="Unassembled WGS sequence"/>
</dbReference>
<dbReference type="GO" id="GO:0004575">
    <property type="term" value="F:sucrose alpha-glucosidase activity"/>
    <property type="evidence" value="ECO:0007669"/>
    <property type="project" value="TreeGrafter"/>
</dbReference>
<evidence type="ECO:0000313" key="7">
    <source>
        <dbReference type="EMBL" id="PKQ45363.1"/>
    </source>
</evidence>
<dbReference type="PANTHER" id="PTHR42800">
    <property type="entry name" value="EXOINULINASE INUD (AFU_ORTHOLOGUE AFUA_5G00480)"/>
    <property type="match status" value="1"/>
</dbReference>
<feature type="domain" description="Glycosyl hydrolase family 32 C-terminal" evidence="6">
    <location>
        <begin position="472"/>
        <end position="628"/>
    </location>
</feature>
<dbReference type="GO" id="GO:0005737">
    <property type="term" value="C:cytoplasm"/>
    <property type="evidence" value="ECO:0007669"/>
    <property type="project" value="TreeGrafter"/>
</dbReference>
<dbReference type="PANTHER" id="PTHR42800:SF1">
    <property type="entry name" value="EXOINULINASE INUD (AFU_ORTHOLOGUE AFUA_5G00480)"/>
    <property type="match status" value="1"/>
</dbReference>
<accession>A0A2N3HKA8</accession>
<dbReference type="InterPro" id="IPR013320">
    <property type="entry name" value="ConA-like_dom_sf"/>
</dbReference>
<comment type="similarity">
    <text evidence="1 4">Belongs to the glycosyl hydrolase 32 family.</text>
</comment>
<feature type="domain" description="Glycosyl hydrolase family 32 N-terminal" evidence="5">
    <location>
        <begin position="37"/>
        <end position="269"/>
    </location>
</feature>
<evidence type="ECO:0000259" key="5">
    <source>
        <dbReference type="Pfam" id="PF00251"/>
    </source>
</evidence>
<evidence type="ECO:0000256" key="4">
    <source>
        <dbReference type="RuleBase" id="RU362110"/>
    </source>
</evidence>
<evidence type="ECO:0000256" key="1">
    <source>
        <dbReference type="ARBA" id="ARBA00009902"/>
    </source>
</evidence>
<dbReference type="OrthoDB" id="9759709at2"/>
<reference evidence="7 8" key="1">
    <citation type="submission" date="2017-12" db="EMBL/GenBank/DDBJ databases">
        <title>Confluentibacter flavum sp. nov., isolated from the saline lake.</title>
        <authorList>
            <person name="Yu L."/>
        </authorList>
    </citation>
    <scope>NUCLEOTIDE SEQUENCE [LARGE SCALE GENOMIC DNA]</scope>
    <source>
        <strain evidence="7 8">3B</strain>
    </source>
</reference>
<dbReference type="SUPFAM" id="SSF75005">
    <property type="entry name" value="Arabinanase/levansucrase/invertase"/>
    <property type="match status" value="1"/>
</dbReference>
<proteinExistence type="inferred from homology"/>
<dbReference type="GO" id="GO:0005987">
    <property type="term" value="P:sucrose catabolic process"/>
    <property type="evidence" value="ECO:0007669"/>
    <property type="project" value="TreeGrafter"/>
</dbReference>
<dbReference type="EMBL" id="PJEO01000027">
    <property type="protein sequence ID" value="PKQ45363.1"/>
    <property type="molecule type" value="Genomic_DNA"/>
</dbReference>
<evidence type="ECO:0000259" key="6">
    <source>
        <dbReference type="Pfam" id="PF08244"/>
    </source>
</evidence>
<dbReference type="InterPro" id="IPR013189">
    <property type="entry name" value="Glyco_hydro_32_C"/>
</dbReference>
<keyword evidence="3 4" id="KW-0326">Glycosidase</keyword>
<dbReference type="SUPFAM" id="SSF49899">
    <property type="entry name" value="Concanavalin A-like lectins/glucanases"/>
    <property type="match status" value="1"/>
</dbReference>
<comment type="caution">
    <text evidence="7">The sequence shown here is derived from an EMBL/GenBank/DDBJ whole genome shotgun (WGS) entry which is preliminary data.</text>
</comment>
<keyword evidence="8" id="KW-1185">Reference proteome</keyword>
<evidence type="ECO:0008006" key="9">
    <source>
        <dbReference type="Google" id="ProtNLM"/>
    </source>
</evidence>
<organism evidence="7 8">
    <name type="scientific">Confluentibacter flavum</name>
    <dbReference type="NCBI Taxonomy" id="1909700"/>
    <lineage>
        <taxon>Bacteria</taxon>
        <taxon>Pseudomonadati</taxon>
        <taxon>Bacteroidota</taxon>
        <taxon>Flavobacteriia</taxon>
        <taxon>Flavobacteriales</taxon>
        <taxon>Flavobacteriaceae</taxon>
        <taxon>Confluentibacter</taxon>
    </lineage>
</organism>
<evidence type="ECO:0000256" key="2">
    <source>
        <dbReference type="ARBA" id="ARBA00022801"/>
    </source>
</evidence>
<dbReference type="Gene3D" id="2.60.120.560">
    <property type="entry name" value="Exo-inulinase, domain 1"/>
    <property type="match status" value="1"/>
</dbReference>
<dbReference type="Gene3D" id="2.115.10.20">
    <property type="entry name" value="Glycosyl hydrolase domain, family 43"/>
    <property type="match status" value="2"/>
</dbReference>
<dbReference type="InterPro" id="IPR023296">
    <property type="entry name" value="Glyco_hydro_beta-prop_sf"/>
</dbReference>
<dbReference type="InterPro" id="IPR001362">
    <property type="entry name" value="Glyco_hydro_32"/>
</dbReference>
<dbReference type="SMART" id="SM00640">
    <property type="entry name" value="Glyco_32"/>
    <property type="match status" value="1"/>
</dbReference>
<keyword evidence="2 4" id="KW-0378">Hydrolase</keyword>